<evidence type="ECO:0000259" key="5">
    <source>
        <dbReference type="SMART" id="SM00507"/>
    </source>
</evidence>
<dbReference type="GO" id="GO:0016787">
    <property type="term" value="F:hydrolase activity"/>
    <property type="evidence" value="ECO:0007669"/>
    <property type="project" value="UniProtKB-KW"/>
</dbReference>
<feature type="domain" description="HNH nuclease" evidence="5">
    <location>
        <begin position="71"/>
        <end position="126"/>
    </location>
</feature>
<gene>
    <name evidence="6" type="ORF">EHC69_08730</name>
</gene>
<comment type="similarity">
    <text evidence="3">Belongs to the HNH nuclease family.</text>
</comment>
<name>A0AAX1FR62_VIBPH</name>
<dbReference type="GO" id="GO:0005829">
    <property type="term" value="C:cytosol"/>
    <property type="evidence" value="ECO:0007669"/>
    <property type="project" value="TreeGrafter"/>
</dbReference>
<dbReference type="PANTHER" id="PTHR41286:SF1">
    <property type="entry name" value="HNH NUCLEASE YAJD-RELATED"/>
    <property type="match status" value="1"/>
</dbReference>
<proteinExistence type="inferred from homology"/>
<dbReference type="GO" id="GO:0008270">
    <property type="term" value="F:zinc ion binding"/>
    <property type="evidence" value="ECO:0007669"/>
    <property type="project" value="InterPro"/>
</dbReference>
<dbReference type="RefSeq" id="WP_409010805.1">
    <property type="nucleotide sequence ID" value="NZ_CP034298.1"/>
</dbReference>
<dbReference type="Gene3D" id="1.10.30.50">
    <property type="match status" value="1"/>
</dbReference>
<evidence type="ECO:0000256" key="4">
    <source>
        <dbReference type="ARBA" id="ARBA00040194"/>
    </source>
</evidence>
<dbReference type="InterPro" id="IPR003615">
    <property type="entry name" value="HNH_nuc"/>
</dbReference>
<dbReference type="AlphaFoldDB" id="A0AAX1FR62"/>
<dbReference type="EMBL" id="CP034298">
    <property type="protein sequence ID" value="QHH09456.1"/>
    <property type="molecule type" value="Genomic_DNA"/>
</dbReference>
<accession>A0AAX1FR62</accession>
<evidence type="ECO:0000313" key="7">
    <source>
        <dbReference type="Proteomes" id="UP000464718"/>
    </source>
</evidence>
<evidence type="ECO:0000313" key="6">
    <source>
        <dbReference type="EMBL" id="QHH09456.1"/>
    </source>
</evidence>
<evidence type="ECO:0000256" key="2">
    <source>
        <dbReference type="ARBA" id="ARBA00022801"/>
    </source>
</evidence>
<keyword evidence="1" id="KW-0540">Nuclease</keyword>
<reference evidence="6 7" key="1">
    <citation type="submission" date="2018-12" db="EMBL/GenBank/DDBJ databases">
        <title>Genomic insights into the evolutionary origins and pathogenicity of five Vibrio parahaemolyticus strains isolated from the shrimp with acute hepatopancreatic necrosis disease (AHPND).</title>
        <authorList>
            <person name="Yang Q."/>
            <person name="Dong X."/>
            <person name="Xie G."/>
            <person name="Fu S."/>
            <person name="Zou P."/>
            <person name="Sun J."/>
            <person name="Wang Y."/>
            <person name="Huang J."/>
        </authorList>
    </citation>
    <scope>NUCLEOTIDE SEQUENCE [LARGE SCALE GENOMIC DNA]</scope>
    <source>
        <strain evidence="6 7">20160303005-1</strain>
    </source>
</reference>
<dbReference type="GO" id="GO:0003676">
    <property type="term" value="F:nucleic acid binding"/>
    <property type="evidence" value="ECO:0007669"/>
    <property type="project" value="InterPro"/>
</dbReference>
<keyword evidence="6" id="KW-0255">Endonuclease</keyword>
<keyword evidence="2" id="KW-0378">Hydrolase</keyword>
<dbReference type="PANTHER" id="PTHR41286">
    <property type="entry name" value="HNH NUCLEASE YAJD-RELATED"/>
    <property type="match status" value="1"/>
</dbReference>
<dbReference type="Pfam" id="PF01844">
    <property type="entry name" value="HNH"/>
    <property type="match status" value="1"/>
</dbReference>
<evidence type="ECO:0000256" key="3">
    <source>
        <dbReference type="ARBA" id="ARBA00038412"/>
    </source>
</evidence>
<dbReference type="GO" id="GO:0004519">
    <property type="term" value="F:endonuclease activity"/>
    <property type="evidence" value="ECO:0007669"/>
    <property type="project" value="UniProtKB-KW"/>
</dbReference>
<dbReference type="InterPro" id="IPR002711">
    <property type="entry name" value="HNH"/>
</dbReference>
<evidence type="ECO:0000256" key="1">
    <source>
        <dbReference type="ARBA" id="ARBA00022722"/>
    </source>
</evidence>
<dbReference type="Proteomes" id="UP000464718">
    <property type="component" value="Chromosome i"/>
</dbReference>
<dbReference type="SMART" id="SM00507">
    <property type="entry name" value="HNHc"/>
    <property type="match status" value="1"/>
</dbReference>
<dbReference type="CDD" id="cd00085">
    <property type="entry name" value="HNHc"/>
    <property type="match status" value="1"/>
</dbReference>
<sequence length="148" mass="17678">MGAFPTDFRKVMRKVCASAGCKNVTSSRYCPRCQQQAETRRKENAKKRARRSAQRYEDKYTSFYKSRKWKELREYKLKKDPLCEECKANGFVRAGHDIDHIVEIKDDFSRRLDISNLRTLCRSCHVTKTIRTRKRRTKNYSSNENLWL</sequence>
<protein>
    <recommendedName>
        <fullName evidence="4">Putative HNH nuclease YajD</fullName>
    </recommendedName>
</protein>
<organism evidence="6 7">
    <name type="scientific">Vibrio parahaemolyticus</name>
    <dbReference type="NCBI Taxonomy" id="670"/>
    <lineage>
        <taxon>Bacteria</taxon>
        <taxon>Pseudomonadati</taxon>
        <taxon>Pseudomonadota</taxon>
        <taxon>Gammaproteobacteria</taxon>
        <taxon>Vibrionales</taxon>
        <taxon>Vibrionaceae</taxon>
        <taxon>Vibrio</taxon>
    </lineage>
</organism>